<gene>
    <name evidence="1" type="ORF">M422DRAFT_264266</name>
</gene>
<sequence length="216" mass="23411">MVSASSWPLRTTRCTLFVHSAVLGALGGCAHRVRAPRVAVRAPSFPTPPLSQHPPSWPPRTRWCTLFVHSAVLGDFGGCVHRARAPRVVVCAPSFPPSPLSQHPPSWPPRTRRCTLFVHSAILGGLGNCAHCARAPRVVVRTVRTPSLPPPPPLSLHQPSWFPRMTRCTPFVHNDVLEVIGDFAHLSPAPLVAVRTVRAPLSRPPAAFPTPARMAP</sequence>
<evidence type="ECO:0000313" key="1">
    <source>
        <dbReference type="EMBL" id="KIJ33804.1"/>
    </source>
</evidence>
<evidence type="ECO:0000313" key="2">
    <source>
        <dbReference type="Proteomes" id="UP000054279"/>
    </source>
</evidence>
<name>A0A0C9UG89_SPHS4</name>
<protein>
    <submittedName>
        <fullName evidence="1">Unplaced genomic scaffold SPHSTscaffold_133, whole genome shotgun sequence</fullName>
    </submittedName>
</protein>
<dbReference type="AlphaFoldDB" id="A0A0C9UG89"/>
<reference evidence="1 2" key="1">
    <citation type="submission" date="2014-06" db="EMBL/GenBank/DDBJ databases">
        <title>Evolutionary Origins and Diversification of the Mycorrhizal Mutualists.</title>
        <authorList>
            <consortium name="DOE Joint Genome Institute"/>
            <consortium name="Mycorrhizal Genomics Consortium"/>
            <person name="Kohler A."/>
            <person name="Kuo A."/>
            <person name="Nagy L.G."/>
            <person name="Floudas D."/>
            <person name="Copeland A."/>
            <person name="Barry K.W."/>
            <person name="Cichocki N."/>
            <person name="Veneault-Fourrey C."/>
            <person name="LaButti K."/>
            <person name="Lindquist E.A."/>
            <person name="Lipzen A."/>
            <person name="Lundell T."/>
            <person name="Morin E."/>
            <person name="Murat C."/>
            <person name="Riley R."/>
            <person name="Ohm R."/>
            <person name="Sun H."/>
            <person name="Tunlid A."/>
            <person name="Henrissat B."/>
            <person name="Grigoriev I.V."/>
            <person name="Hibbett D.S."/>
            <person name="Martin F."/>
        </authorList>
    </citation>
    <scope>NUCLEOTIDE SEQUENCE [LARGE SCALE GENOMIC DNA]</scope>
    <source>
        <strain evidence="1 2">SS14</strain>
    </source>
</reference>
<dbReference type="EMBL" id="KN837208">
    <property type="protein sequence ID" value="KIJ33804.1"/>
    <property type="molecule type" value="Genomic_DNA"/>
</dbReference>
<proteinExistence type="predicted"/>
<dbReference type="Proteomes" id="UP000054279">
    <property type="component" value="Unassembled WGS sequence"/>
</dbReference>
<organism evidence="1 2">
    <name type="scientific">Sphaerobolus stellatus (strain SS14)</name>
    <dbReference type="NCBI Taxonomy" id="990650"/>
    <lineage>
        <taxon>Eukaryota</taxon>
        <taxon>Fungi</taxon>
        <taxon>Dikarya</taxon>
        <taxon>Basidiomycota</taxon>
        <taxon>Agaricomycotina</taxon>
        <taxon>Agaricomycetes</taxon>
        <taxon>Phallomycetidae</taxon>
        <taxon>Geastrales</taxon>
        <taxon>Sphaerobolaceae</taxon>
        <taxon>Sphaerobolus</taxon>
    </lineage>
</organism>
<accession>A0A0C9UG89</accession>
<dbReference type="HOGENOM" id="CLU_1278332_0_0_1"/>
<keyword evidence="2" id="KW-1185">Reference proteome</keyword>